<dbReference type="Pfam" id="PF03959">
    <property type="entry name" value="FSH1"/>
    <property type="match status" value="1"/>
</dbReference>
<organism evidence="4 5">
    <name type="scientific">Sordaria macrospora</name>
    <dbReference type="NCBI Taxonomy" id="5147"/>
    <lineage>
        <taxon>Eukaryota</taxon>
        <taxon>Fungi</taxon>
        <taxon>Dikarya</taxon>
        <taxon>Ascomycota</taxon>
        <taxon>Pezizomycotina</taxon>
        <taxon>Sordariomycetes</taxon>
        <taxon>Sordariomycetidae</taxon>
        <taxon>Sordariales</taxon>
        <taxon>Sordariaceae</taxon>
        <taxon>Sordaria</taxon>
    </lineage>
</organism>
<dbReference type="GO" id="GO:0016787">
    <property type="term" value="F:hydrolase activity"/>
    <property type="evidence" value="ECO:0007669"/>
    <property type="project" value="UniProtKB-KW"/>
</dbReference>
<evidence type="ECO:0000313" key="5">
    <source>
        <dbReference type="Proteomes" id="UP000433876"/>
    </source>
</evidence>
<dbReference type="PANTHER" id="PTHR48070:SF3">
    <property type="entry name" value="ESTERASE DBAE-RELATED"/>
    <property type="match status" value="1"/>
</dbReference>
<dbReference type="GO" id="GO:0005634">
    <property type="term" value="C:nucleus"/>
    <property type="evidence" value="ECO:0007669"/>
    <property type="project" value="TreeGrafter"/>
</dbReference>
<dbReference type="InterPro" id="IPR005645">
    <property type="entry name" value="FSH-like_dom"/>
</dbReference>
<evidence type="ECO:0000259" key="3">
    <source>
        <dbReference type="Pfam" id="PF03959"/>
    </source>
</evidence>
<dbReference type="InterPro" id="IPR050593">
    <property type="entry name" value="LovG"/>
</dbReference>
<dbReference type="Proteomes" id="UP000433876">
    <property type="component" value="Unassembled WGS sequence"/>
</dbReference>
<dbReference type="AlphaFoldDB" id="A0A8S8ZHC9"/>
<comment type="similarity">
    <text evidence="1">Belongs to the LovG family.</text>
</comment>
<evidence type="ECO:0000256" key="2">
    <source>
        <dbReference type="ARBA" id="ARBA00022801"/>
    </source>
</evidence>
<dbReference type="EMBL" id="NMPR01000238">
    <property type="protein sequence ID" value="KAA8624299.1"/>
    <property type="molecule type" value="Genomic_DNA"/>
</dbReference>
<dbReference type="SUPFAM" id="SSF53474">
    <property type="entry name" value="alpha/beta-Hydrolases"/>
    <property type="match status" value="1"/>
</dbReference>
<reference evidence="4 5" key="1">
    <citation type="submission" date="2017-07" db="EMBL/GenBank/DDBJ databases">
        <title>Genome sequence of the Sordaria macrospora wild type strain R19027.</title>
        <authorList>
            <person name="Nowrousian M."/>
            <person name="Teichert I."/>
            <person name="Kueck U."/>
        </authorList>
    </citation>
    <scope>NUCLEOTIDE SEQUENCE [LARGE SCALE GENOMIC DNA]</scope>
    <source>
        <strain evidence="4 5">R19027</strain>
        <tissue evidence="4">Mycelium</tissue>
    </source>
</reference>
<protein>
    <recommendedName>
        <fullName evidence="3">Serine hydrolase domain-containing protein</fullName>
    </recommendedName>
</protein>
<accession>A0A8S8ZHC9</accession>
<dbReference type="InterPro" id="IPR029058">
    <property type="entry name" value="AB_hydrolase_fold"/>
</dbReference>
<feature type="domain" description="Serine hydrolase" evidence="3">
    <location>
        <begin position="3"/>
        <end position="207"/>
    </location>
</feature>
<name>A0A8S8ZHC9_SORMA</name>
<gene>
    <name evidence="4" type="ORF">SMACR_09446</name>
</gene>
<dbReference type="PANTHER" id="PTHR48070">
    <property type="entry name" value="ESTERASE OVCA2"/>
    <property type="match status" value="1"/>
</dbReference>
<keyword evidence="2" id="KW-0378">Hydrolase</keyword>
<sequence>MRPKILMIHGGGTTPDIFRIQARKLDAALSQFFDLHYVTAPIECPAGPGVLPFFAGMDPFLKWMHDQPPDLEDLDTFPALDDMLQVFHTEGPFDGIVAFSQGAKAALHLLRHLERERGGDRAVDFVITVCPTCPFQGIKDPKDRRSPYAKACLELGKVQAESIHVLASGDPYNYESESMIEFFELSARKVFRIEGGHHMPMDDGFNRKLAAMAARIYNGI</sequence>
<dbReference type="Gene3D" id="3.40.50.1820">
    <property type="entry name" value="alpha/beta hydrolase"/>
    <property type="match status" value="1"/>
</dbReference>
<proteinExistence type="inferred from homology"/>
<evidence type="ECO:0000256" key="1">
    <source>
        <dbReference type="ARBA" id="ARBA00005863"/>
    </source>
</evidence>
<dbReference type="VEuPathDB" id="FungiDB:SMAC_09446"/>
<evidence type="ECO:0000313" key="4">
    <source>
        <dbReference type="EMBL" id="KAA8624299.1"/>
    </source>
</evidence>
<dbReference type="GO" id="GO:0044550">
    <property type="term" value="P:secondary metabolite biosynthetic process"/>
    <property type="evidence" value="ECO:0007669"/>
    <property type="project" value="TreeGrafter"/>
</dbReference>
<comment type="caution">
    <text evidence="4">The sequence shown here is derived from an EMBL/GenBank/DDBJ whole genome shotgun (WGS) entry which is preliminary data.</text>
</comment>
<dbReference type="GO" id="GO:0005737">
    <property type="term" value="C:cytoplasm"/>
    <property type="evidence" value="ECO:0007669"/>
    <property type="project" value="TreeGrafter"/>
</dbReference>
<dbReference type="OMA" id="FFDGCGP"/>